<evidence type="ECO:0000313" key="3">
    <source>
        <dbReference type="Proteomes" id="UP001152759"/>
    </source>
</evidence>
<organism evidence="2 3">
    <name type="scientific">Bemisia tabaci</name>
    <name type="common">Sweetpotato whitefly</name>
    <name type="synonym">Aleurodes tabaci</name>
    <dbReference type="NCBI Taxonomy" id="7038"/>
    <lineage>
        <taxon>Eukaryota</taxon>
        <taxon>Metazoa</taxon>
        <taxon>Ecdysozoa</taxon>
        <taxon>Arthropoda</taxon>
        <taxon>Hexapoda</taxon>
        <taxon>Insecta</taxon>
        <taxon>Pterygota</taxon>
        <taxon>Neoptera</taxon>
        <taxon>Paraneoptera</taxon>
        <taxon>Hemiptera</taxon>
        <taxon>Sternorrhyncha</taxon>
        <taxon>Aleyrodoidea</taxon>
        <taxon>Aleyrodidae</taxon>
        <taxon>Aleyrodinae</taxon>
        <taxon>Bemisia</taxon>
    </lineage>
</organism>
<dbReference type="EMBL" id="OU963866">
    <property type="protein sequence ID" value="CAH0390884.1"/>
    <property type="molecule type" value="Genomic_DNA"/>
</dbReference>
<proteinExistence type="predicted"/>
<name>A0A9P0F5T0_BEMTA</name>
<evidence type="ECO:0000256" key="1">
    <source>
        <dbReference type="SAM" id="MobiDB-lite"/>
    </source>
</evidence>
<dbReference type="AlphaFoldDB" id="A0A9P0F5T0"/>
<keyword evidence="3" id="KW-1185">Reference proteome</keyword>
<evidence type="ECO:0000313" key="2">
    <source>
        <dbReference type="EMBL" id="CAH0390884.1"/>
    </source>
</evidence>
<feature type="compositionally biased region" description="Basic and acidic residues" evidence="1">
    <location>
        <begin position="85"/>
        <end position="94"/>
    </location>
</feature>
<dbReference type="Proteomes" id="UP001152759">
    <property type="component" value="Chromosome 5"/>
</dbReference>
<accession>A0A9P0F5T0</accession>
<gene>
    <name evidence="2" type="ORF">BEMITA_LOCUS9569</name>
</gene>
<feature type="region of interest" description="Disordered" evidence="1">
    <location>
        <begin position="85"/>
        <end position="110"/>
    </location>
</feature>
<reference evidence="2" key="1">
    <citation type="submission" date="2021-12" db="EMBL/GenBank/DDBJ databases">
        <authorList>
            <person name="King R."/>
        </authorList>
    </citation>
    <scope>NUCLEOTIDE SEQUENCE</scope>
</reference>
<protein>
    <submittedName>
        <fullName evidence="2">Uncharacterized protein</fullName>
    </submittedName>
</protein>
<sequence>MCVKNGRVVCCAYELELESCLGGGGGGGGGSGGEEGAGDREMILGRSNTWPVVVKLVSGDAQPRSQLECAHCAAVAAAAEAAAAARERQQHAPESETPLLGISSDTHPGLALDPRKTATLNRHYYPEGGWGYVVVASAVLIKFSCSSLYAHFSVSEENDPLASPSNESPVDFSAYRSLAFAVRSRACFLAKGRGQ</sequence>